<name>A0ABW1D814_9ACTN</name>
<dbReference type="InterPro" id="IPR029061">
    <property type="entry name" value="THDP-binding"/>
</dbReference>
<feature type="domain" description="Thiamine pyrophosphate enzyme central" evidence="4">
    <location>
        <begin position="195"/>
        <end position="329"/>
    </location>
</feature>
<dbReference type="NCBIfam" id="NF006187">
    <property type="entry name" value="PRK08322.1"/>
    <property type="match status" value="1"/>
</dbReference>
<dbReference type="EMBL" id="JBHSPA010000093">
    <property type="protein sequence ID" value="MFC5833370.1"/>
    <property type="molecule type" value="Genomic_DNA"/>
</dbReference>
<dbReference type="CDD" id="cd02010">
    <property type="entry name" value="TPP_ALS"/>
    <property type="match status" value="1"/>
</dbReference>
<dbReference type="Gene3D" id="3.40.50.1220">
    <property type="entry name" value="TPP-binding domain"/>
    <property type="match status" value="1"/>
</dbReference>
<dbReference type="InterPro" id="IPR029035">
    <property type="entry name" value="DHS-like_NAD/FAD-binding_dom"/>
</dbReference>
<organism evidence="7 8">
    <name type="scientific">Nonomuraea insulae</name>
    <dbReference type="NCBI Taxonomy" id="1616787"/>
    <lineage>
        <taxon>Bacteria</taxon>
        <taxon>Bacillati</taxon>
        <taxon>Actinomycetota</taxon>
        <taxon>Actinomycetes</taxon>
        <taxon>Streptosporangiales</taxon>
        <taxon>Streptosporangiaceae</taxon>
        <taxon>Nonomuraea</taxon>
    </lineage>
</organism>
<protein>
    <submittedName>
        <fullName evidence="7">Acetolactate synthase large subunit</fullName>
        <ecNumber evidence="7">2.2.1.6</ecNumber>
    </submittedName>
</protein>
<accession>A0ABW1D814</accession>
<proteinExistence type="inferred from homology"/>
<evidence type="ECO:0000259" key="5">
    <source>
        <dbReference type="Pfam" id="PF02775"/>
    </source>
</evidence>
<keyword evidence="8" id="KW-1185">Reference proteome</keyword>
<dbReference type="EC" id="2.2.1.6" evidence="7"/>
<gene>
    <name evidence="7" type="ORF">ACFPZ3_56785</name>
</gene>
<comment type="caution">
    <text evidence="7">The sequence shown here is derived from an EMBL/GenBank/DDBJ whole genome shotgun (WGS) entry which is preliminary data.</text>
</comment>
<keyword evidence="2 3" id="KW-0786">Thiamine pyrophosphate</keyword>
<dbReference type="CDD" id="cd07035">
    <property type="entry name" value="TPP_PYR_POX_like"/>
    <property type="match status" value="1"/>
</dbReference>
<dbReference type="InterPro" id="IPR012001">
    <property type="entry name" value="Thiamin_PyroP_enz_TPP-bd_dom"/>
</dbReference>
<dbReference type="Proteomes" id="UP001596058">
    <property type="component" value="Unassembled WGS sequence"/>
</dbReference>
<dbReference type="PANTHER" id="PTHR18968:SF129">
    <property type="entry name" value="ACETOLACTATE SYNTHASE"/>
    <property type="match status" value="1"/>
</dbReference>
<evidence type="ECO:0000256" key="1">
    <source>
        <dbReference type="ARBA" id="ARBA00007812"/>
    </source>
</evidence>
<evidence type="ECO:0000313" key="8">
    <source>
        <dbReference type="Proteomes" id="UP001596058"/>
    </source>
</evidence>
<dbReference type="Pfam" id="PF02776">
    <property type="entry name" value="TPP_enzyme_N"/>
    <property type="match status" value="1"/>
</dbReference>
<dbReference type="InterPro" id="IPR045229">
    <property type="entry name" value="TPP_enz"/>
</dbReference>
<evidence type="ECO:0000259" key="4">
    <source>
        <dbReference type="Pfam" id="PF00205"/>
    </source>
</evidence>
<dbReference type="GO" id="GO:0003984">
    <property type="term" value="F:acetolactate synthase activity"/>
    <property type="evidence" value="ECO:0007669"/>
    <property type="project" value="UniProtKB-EC"/>
</dbReference>
<dbReference type="InterPro" id="IPR012000">
    <property type="entry name" value="Thiamin_PyroP_enz_cen_dom"/>
</dbReference>
<reference evidence="8" key="1">
    <citation type="journal article" date="2019" name="Int. J. Syst. Evol. Microbiol.">
        <title>The Global Catalogue of Microorganisms (GCM) 10K type strain sequencing project: providing services to taxonomists for standard genome sequencing and annotation.</title>
        <authorList>
            <consortium name="The Broad Institute Genomics Platform"/>
            <consortium name="The Broad Institute Genome Sequencing Center for Infectious Disease"/>
            <person name="Wu L."/>
            <person name="Ma J."/>
        </authorList>
    </citation>
    <scope>NUCLEOTIDE SEQUENCE [LARGE SCALE GENOMIC DNA]</scope>
    <source>
        <strain evidence="8">CCUG 53903</strain>
    </source>
</reference>
<evidence type="ECO:0000313" key="7">
    <source>
        <dbReference type="EMBL" id="MFC5833370.1"/>
    </source>
</evidence>
<dbReference type="SUPFAM" id="SSF52518">
    <property type="entry name" value="Thiamin diphosphate-binding fold (THDP-binding)"/>
    <property type="match status" value="2"/>
</dbReference>
<dbReference type="Pfam" id="PF00205">
    <property type="entry name" value="TPP_enzyme_M"/>
    <property type="match status" value="1"/>
</dbReference>
<dbReference type="Gene3D" id="3.40.50.970">
    <property type="match status" value="2"/>
</dbReference>
<dbReference type="Pfam" id="PF02775">
    <property type="entry name" value="TPP_enzyme_C"/>
    <property type="match status" value="1"/>
</dbReference>
<sequence>MSAQATRSSAARLIVQALEAEGVEYVFGIPGEENIHFVDALKDSPIRYVLVRHEQGAAFMAEIYGRLTGRAGVASATLGPGAINLMLGVADATTNSTPVVAITAQVGLDRIYKESHQVVDLVSMFRPITKWAELAPSAQALPELIRKAFKTAQTERPGAVYLAIPEDVESAPLPEGLRPLPVNVVRPQDPSPAQIARAADVLATARRPIVLAGHGASRAGASQALMRFSERLGLPVATTFNGKGVFPDDHRHALGAVGFMRHDYVNFGFDEADVLITVGYELQEFDPVKINPARDKKIIHIHQFPAEVDDHYPVAVGVQGDISRSLHALADAAHRRFEINGTGEKIRRMIREELEQGRSEGGFPLSPRRVVADLRAAMGREDIVLADTGAVKMWMARMYPTYEPNTMLVSNGLSSMGFSVPGALAAKLAFPRRRVVAATGDGAFLMNSQELETAVRERIPFVVLVWVDGAYGLIAWKMDLELGRDSNVAFGNPDFVKYAESFGARGYQVTSADELLPTLRKALDDDVVSVIAVPVDYSANLELTSKLGELTGPF</sequence>
<dbReference type="InterPro" id="IPR011766">
    <property type="entry name" value="TPP_enzyme_TPP-bd"/>
</dbReference>
<dbReference type="RefSeq" id="WP_379522797.1">
    <property type="nucleotide sequence ID" value="NZ_JBHSPA010000093.1"/>
</dbReference>
<dbReference type="SUPFAM" id="SSF52467">
    <property type="entry name" value="DHS-like NAD/FAD-binding domain"/>
    <property type="match status" value="1"/>
</dbReference>
<feature type="domain" description="Thiamine pyrophosphate enzyme N-terminal TPP-binding" evidence="6">
    <location>
        <begin position="10"/>
        <end position="123"/>
    </location>
</feature>
<evidence type="ECO:0000256" key="3">
    <source>
        <dbReference type="RuleBase" id="RU362132"/>
    </source>
</evidence>
<keyword evidence="7" id="KW-0808">Transferase</keyword>
<evidence type="ECO:0000259" key="6">
    <source>
        <dbReference type="Pfam" id="PF02776"/>
    </source>
</evidence>
<comment type="similarity">
    <text evidence="1 3">Belongs to the TPP enzyme family.</text>
</comment>
<dbReference type="PANTHER" id="PTHR18968">
    <property type="entry name" value="THIAMINE PYROPHOSPHATE ENZYMES"/>
    <property type="match status" value="1"/>
</dbReference>
<evidence type="ECO:0000256" key="2">
    <source>
        <dbReference type="ARBA" id="ARBA00023052"/>
    </source>
</evidence>
<feature type="domain" description="Thiamine pyrophosphate enzyme TPP-binding" evidence="5">
    <location>
        <begin position="387"/>
        <end position="533"/>
    </location>
</feature>